<sequence length="64" mass="7313">MLILQQDSQIVMDYIFNIVGSLVIASGLAYILYSNFIKDHSKNQMTSNETVSTFDLLTQIKELR</sequence>
<evidence type="ECO:0000313" key="3">
    <source>
        <dbReference type="Proteomes" id="UP000239747"/>
    </source>
</evidence>
<organism evidence="2 3">
    <name type="scientific">Nonlabens arenilitoris</name>
    <dbReference type="NCBI Taxonomy" id="1217969"/>
    <lineage>
        <taxon>Bacteria</taxon>
        <taxon>Pseudomonadati</taxon>
        <taxon>Bacteroidota</taxon>
        <taxon>Flavobacteriia</taxon>
        <taxon>Flavobacteriales</taxon>
        <taxon>Flavobacteriaceae</taxon>
        <taxon>Nonlabens</taxon>
    </lineage>
</organism>
<reference evidence="2 3" key="1">
    <citation type="submission" date="2017-01" db="EMBL/GenBank/DDBJ databases">
        <title>Trade-off between light-utilization and light-protection in marine flavobacteria.</title>
        <authorList>
            <person name="Kumagai Y."/>
            <person name="Yoshizawa S."/>
            <person name="Kogure K."/>
            <person name="Iwasaki W."/>
        </authorList>
    </citation>
    <scope>NUCLEOTIDE SEQUENCE [LARGE SCALE GENOMIC DNA]</scope>
    <source>
        <strain evidence="2 3">KCTC 32109</strain>
    </source>
</reference>
<keyword evidence="1" id="KW-0472">Membrane</keyword>
<evidence type="ECO:0000313" key="2">
    <source>
        <dbReference type="EMBL" id="PQJ32897.1"/>
    </source>
</evidence>
<dbReference type="OrthoDB" id="9895792at2"/>
<gene>
    <name evidence="2" type="ORF">BST92_13630</name>
</gene>
<keyword evidence="1" id="KW-0812">Transmembrane</keyword>
<proteinExistence type="predicted"/>
<dbReference type="RefSeq" id="WP_105071959.1">
    <property type="nucleotide sequence ID" value="NZ_MTPW01000001.1"/>
</dbReference>
<accession>A0A2S7UE37</accession>
<keyword evidence="1" id="KW-1133">Transmembrane helix</keyword>
<name>A0A2S7UE37_9FLAO</name>
<feature type="transmembrane region" description="Helical" evidence="1">
    <location>
        <begin position="14"/>
        <end position="33"/>
    </location>
</feature>
<protein>
    <submittedName>
        <fullName evidence="2">Uncharacterized protein</fullName>
    </submittedName>
</protein>
<keyword evidence="3" id="KW-1185">Reference proteome</keyword>
<evidence type="ECO:0000256" key="1">
    <source>
        <dbReference type="SAM" id="Phobius"/>
    </source>
</evidence>
<comment type="caution">
    <text evidence="2">The sequence shown here is derived from an EMBL/GenBank/DDBJ whole genome shotgun (WGS) entry which is preliminary data.</text>
</comment>
<dbReference type="AlphaFoldDB" id="A0A2S7UE37"/>
<dbReference type="Proteomes" id="UP000239747">
    <property type="component" value="Unassembled WGS sequence"/>
</dbReference>
<dbReference type="EMBL" id="MTPW01000001">
    <property type="protein sequence ID" value="PQJ32897.1"/>
    <property type="molecule type" value="Genomic_DNA"/>
</dbReference>